<dbReference type="EMBL" id="FNCC01000006">
    <property type="protein sequence ID" value="SDG22535.1"/>
    <property type="molecule type" value="Genomic_DNA"/>
</dbReference>
<dbReference type="Proteomes" id="UP000199623">
    <property type="component" value="Unassembled WGS sequence"/>
</dbReference>
<dbReference type="AlphaFoldDB" id="A0A1G7SHJ6"/>
<evidence type="ECO:0000313" key="2">
    <source>
        <dbReference type="Proteomes" id="UP000199623"/>
    </source>
</evidence>
<keyword evidence="2" id="KW-1185">Reference proteome</keyword>
<dbReference type="STRING" id="200378.SAMN05216553_106263"/>
<gene>
    <name evidence="1" type="ORF">SAMN05216553_106263</name>
</gene>
<organism evidence="1 2">
    <name type="scientific">Lentzea fradiae</name>
    <dbReference type="NCBI Taxonomy" id="200378"/>
    <lineage>
        <taxon>Bacteria</taxon>
        <taxon>Bacillati</taxon>
        <taxon>Actinomycetota</taxon>
        <taxon>Actinomycetes</taxon>
        <taxon>Pseudonocardiales</taxon>
        <taxon>Pseudonocardiaceae</taxon>
        <taxon>Lentzea</taxon>
    </lineage>
</organism>
<protein>
    <submittedName>
        <fullName evidence="1">Uncharacterized protein</fullName>
    </submittedName>
</protein>
<evidence type="ECO:0000313" key="1">
    <source>
        <dbReference type="EMBL" id="SDG22535.1"/>
    </source>
</evidence>
<sequence>MPEQTTLSIKAALAPHIGAGLHATVLEHVRGAPAERSSRGGDVIHNKITGTVHGTAIQVGKINGGFHVNG</sequence>
<dbReference type="OrthoDB" id="3699133at2"/>
<name>A0A1G7SHJ6_9PSEU</name>
<dbReference type="RefSeq" id="WP_090049903.1">
    <property type="nucleotide sequence ID" value="NZ_FNCC01000006.1"/>
</dbReference>
<reference evidence="2" key="1">
    <citation type="submission" date="2016-10" db="EMBL/GenBank/DDBJ databases">
        <authorList>
            <person name="Varghese N."/>
            <person name="Submissions S."/>
        </authorList>
    </citation>
    <scope>NUCLEOTIDE SEQUENCE [LARGE SCALE GENOMIC DNA]</scope>
    <source>
        <strain evidence="2">CGMCC 4.3506</strain>
    </source>
</reference>
<proteinExistence type="predicted"/>
<accession>A0A1G7SHJ6</accession>